<dbReference type="EMBL" id="ASWB01000004">
    <property type="protein sequence ID" value="EOT65140.1"/>
    <property type="molecule type" value="Genomic_DNA"/>
</dbReference>
<reference evidence="1 2" key="1">
    <citation type="submission" date="2013-03" db="EMBL/GenBank/DDBJ databases">
        <title>The Genome Sequence of Enterococcus moraviensis BAA-383 (PacBio/Illumina hybrid assembly).</title>
        <authorList>
            <consortium name="The Broad Institute Genomics Platform"/>
            <consortium name="The Broad Institute Genome Sequencing Center for Infectious Disease"/>
            <person name="Earl A."/>
            <person name="Russ C."/>
            <person name="Gilmore M."/>
            <person name="Surin D."/>
            <person name="Walker B."/>
            <person name="Young S."/>
            <person name="Zeng Q."/>
            <person name="Gargeya S."/>
            <person name="Fitzgerald M."/>
            <person name="Haas B."/>
            <person name="Abouelleil A."/>
            <person name="Allen A.W."/>
            <person name="Alvarado L."/>
            <person name="Arachchi H.M."/>
            <person name="Berlin A.M."/>
            <person name="Chapman S.B."/>
            <person name="Gainer-Dewar J."/>
            <person name="Goldberg J."/>
            <person name="Griggs A."/>
            <person name="Gujja S."/>
            <person name="Hansen M."/>
            <person name="Howarth C."/>
            <person name="Imamovic A."/>
            <person name="Ireland A."/>
            <person name="Larimer J."/>
            <person name="McCowan C."/>
            <person name="Murphy C."/>
            <person name="Pearson M."/>
            <person name="Poon T.W."/>
            <person name="Priest M."/>
            <person name="Roberts A."/>
            <person name="Saif S."/>
            <person name="Shea T."/>
            <person name="Sisk P."/>
            <person name="Sykes S."/>
            <person name="Wortman J."/>
            <person name="Nusbaum C."/>
            <person name="Birren B."/>
        </authorList>
    </citation>
    <scope>NUCLEOTIDE SEQUENCE [LARGE SCALE GENOMIC DNA]</scope>
    <source>
        <strain evidence="1 2">ATCC BAA-383</strain>
    </source>
</reference>
<gene>
    <name evidence="1" type="ORF">I586_02874</name>
</gene>
<organism evidence="1 2">
    <name type="scientific">Enterococcus moraviensis ATCC BAA-383</name>
    <dbReference type="NCBI Taxonomy" id="1158609"/>
    <lineage>
        <taxon>Bacteria</taxon>
        <taxon>Bacillati</taxon>
        <taxon>Bacillota</taxon>
        <taxon>Bacilli</taxon>
        <taxon>Lactobacillales</taxon>
        <taxon>Enterococcaceae</taxon>
        <taxon>Enterococcus</taxon>
    </lineage>
</organism>
<evidence type="ECO:0008006" key="3">
    <source>
        <dbReference type="Google" id="ProtNLM"/>
    </source>
</evidence>
<protein>
    <recommendedName>
        <fullName evidence="3">Fungal lipase-like domain-containing protein</fullName>
    </recommendedName>
</protein>
<dbReference type="Proteomes" id="UP000014157">
    <property type="component" value="Unassembled WGS sequence"/>
</dbReference>
<evidence type="ECO:0000313" key="2">
    <source>
        <dbReference type="Proteomes" id="UP000014157"/>
    </source>
</evidence>
<accession>A0ABP2VWA4</accession>
<evidence type="ECO:0000313" key="1">
    <source>
        <dbReference type="EMBL" id="EOT65140.1"/>
    </source>
</evidence>
<dbReference type="RefSeq" id="WP_016249982.1">
    <property type="nucleotide sequence ID" value="NZ_ASWB01000004.1"/>
</dbReference>
<dbReference type="Gene3D" id="3.40.50.1820">
    <property type="entry name" value="alpha/beta hydrolase"/>
    <property type="match status" value="1"/>
</dbReference>
<keyword evidence="2" id="KW-1185">Reference proteome</keyword>
<dbReference type="SUPFAM" id="SSF53474">
    <property type="entry name" value="alpha/beta-Hydrolases"/>
    <property type="match status" value="1"/>
</dbReference>
<proteinExistence type="predicted"/>
<name>A0ABP2VWA4_9ENTE</name>
<sequence>MFTDKEYNQISEEVYWLDPKHEDYDSTMKTGAVRELAGIEYKILDVKHEPKNGMQAMAVAPVVNGKVDTSQVVIAYAGTNSSDKLDIATDIQTVGAGSDKLKSFDWFEAPRSTDPQSLTAQQFADSIRNQYPFATITTTGHSLGESLAFYIAAENKWLNVGFNGPYAGSMMSKDGKKWAKDNPGMFYNYRNRNDAVGGIRVTGREFALIIDMEKDGKVSDRLGGAYHSLAMWKFDKKTGRLLIPDNAFNVNAIKKRAENDKQQLLGVLSSTKNWMKFLRNKLKKSGGGLSANEAIFLDSVEALLVLNAQMSTVNATFLEAESFLRRQTEKAEQSWQKSLRAGTVLGHDLSDSEVLDALESIGVSESIISNQPRERNEAKIAEYREIASSCDTLKTEIHGSIEKLLSVDQQLAKQFQPE</sequence>
<comment type="caution">
    <text evidence="1">The sequence shown here is derived from an EMBL/GenBank/DDBJ whole genome shotgun (WGS) entry which is preliminary data.</text>
</comment>
<dbReference type="InterPro" id="IPR029058">
    <property type="entry name" value="AB_hydrolase_fold"/>
</dbReference>